<dbReference type="Pfam" id="PF05623">
    <property type="entry name" value="DUF789"/>
    <property type="match status" value="1"/>
</dbReference>
<accession>A0A0C9S5V6</accession>
<feature type="region of interest" description="Disordered" evidence="1">
    <location>
        <begin position="118"/>
        <end position="164"/>
    </location>
</feature>
<dbReference type="InterPro" id="IPR008507">
    <property type="entry name" value="DUF789"/>
</dbReference>
<dbReference type="AlphaFoldDB" id="A0A0C9S5V6"/>
<feature type="compositionally biased region" description="Basic and acidic residues" evidence="1">
    <location>
        <begin position="120"/>
        <end position="136"/>
    </location>
</feature>
<proteinExistence type="predicted"/>
<name>A0A0C9S5V6_9CONI</name>
<dbReference type="PANTHER" id="PTHR31343">
    <property type="entry name" value="T15D22.8"/>
    <property type="match status" value="1"/>
</dbReference>
<reference evidence="2" key="1">
    <citation type="submission" date="2015-02" db="EMBL/GenBank/DDBJ databases">
        <title>A transcriptome of Wollemia nobilis - a relic of Gondwana.</title>
        <authorList>
            <person name="Chia J.Y."/>
            <person name="Leong Y.S."/>
            <person name="Abdul Karim S."/>
            <person name="Wan Azmi N."/>
            <person name="Hercus R."/>
            <person name="Croft L."/>
        </authorList>
    </citation>
    <scope>NUCLEOTIDE SEQUENCE</scope>
    <source>
        <strain evidence="2">MaeBrown</strain>
        <tissue evidence="2">Leaf</tissue>
    </source>
</reference>
<protein>
    <submittedName>
        <fullName evidence="3">TSA: Wollemia nobilis Ref_Wollemi_Transcript_12404_2179 transcribed RNA sequence</fullName>
    </submittedName>
    <submittedName>
        <fullName evidence="2">TSA: Wollemia nobilis Ref_Wollemi_Transcript_12406_1908 transcribed RNA sequence</fullName>
    </submittedName>
</protein>
<dbReference type="EMBL" id="GCHU01012329">
    <property type="protein sequence ID" value="JAG87484.1"/>
    <property type="molecule type" value="Transcribed_RNA"/>
</dbReference>
<dbReference type="EMBL" id="GCHU01012331">
    <property type="protein sequence ID" value="JAG87482.1"/>
    <property type="molecule type" value="Transcribed_RNA"/>
</dbReference>
<evidence type="ECO:0000313" key="2">
    <source>
        <dbReference type="EMBL" id="JAG87482.1"/>
    </source>
</evidence>
<sequence>MAEQRIEDNCELYNMCSLPVSLHSNLECFLDCTTPSVPAHYLSKSRLRELASNKFSQPSDVESGQYYTLADLWDRYDEWSAYGAGVPILLTNKETVVQYYVPYLSAMQIYTTKSRSNLRIPREDSDGSDCELRDPSTDSWSDCSDNDKLSRSLSNTSYKSESPWDTGYEDMVSDNENSLHSRDKDRLGCIYFEYFERSVPSARVPLMDKVNYFAREFPELISLSSVDLSPASWMSVAWYPIYHIPTGRTIRDLSACFLTYHTLSLSFQENEICDGDREVCCENQFAEVKTKDSCNISLPPFGLATYKMQGSLWTSAKSTDQQRMISLLSSADSWLKQLRVRHPDFDFFVSHSM</sequence>
<dbReference type="PANTHER" id="PTHR31343:SF29">
    <property type="entry name" value="DUF789 DOMAIN-CONTAINING PROTEIN"/>
    <property type="match status" value="1"/>
</dbReference>
<feature type="compositionally biased region" description="Polar residues" evidence="1">
    <location>
        <begin position="151"/>
        <end position="160"/>
    </location>
</feature>
<evidence type="ECO:0000256" key="1">
    <source>
        <dbReference type="SAM" id="MobiDB-lite"/>
    </source>
</evidence>
<organism evidence="2">
    <name type="scientific">Wollemia nobilis</name>
    <dbReference type="NCBI Taxonomy" id="56998"/>
    <lineage>
        <taxon>Eukaryota</taxon>
        <taxon>Viridiplantae</taxon>
        <taxon>Streptophyta</taxon>
        <taxon>Embryophyta</taxon>
        <taxon>Tracheophyta</taxon>
        <taxon>Spermatophyta</taxon>
        <taxon>Pinopsida</taxon>
        <taxon>Pinidae</taxon>
        <taxon>Conifers II</taxon>
        <taxon>Araucariales</taxon>
        <taxon>Araucariaceae</taxon>
        <taxon>Wollemia</taxon>
    </lineage>
</organism>
<evidence type="ECO:0000313" key="3">
    <source>
        <dbReference type="EMBL" id="JAG87484.1"/>
    </source>
</evidence>